<dbReference type="NCBIfam" id="NF002460">
    <property type="entry name" value="PRK01658.1"/>
    <property type="match status" value="1"/>
</dbReference>
<reference evidence="8" key="1">
    <citation type="journal article" date="2019" name="Int. J. Syst. Evol. Microbiol.">
        <title>The Global Catalogue of Microorganisms (GCM) 10K type strain sequencing project: providing services to taxonomists for standard genome sequencing and annotation.</title>
        <authorList>
            <consortium name="The Broad Institute Genomics Platform"/>
            <consortium name="The Broad Institute Genome Sequencing Center for Infectious Disease"/>
            <person name="Wu L."/>
            <person name="Ma J."/>
        </authorList>
    </citation>
    <scope>NUCLEOTIDE SEQUENCE [LARGE SCALE GENOMIC DNA]</scope>
    <source>
        <strain evidence="8">CCUG 56331</strain>
    </source>
</reference>
<keyword evidence="2" id="KW-1003">Cell membrane</keyword>
<protein>
    <submittedName>
        <fullName evidence="7">CidA/LrgA family protein</fullName>
    </submittedName>
</protein>
<evidence type="ECO:0000313" key="7">
    <source>
        <dbReference type="EMBL" id="MFC5542008.1"/>
    </source>
</evidence>
<sequence length="148" mass="16825">MEKGVPFSDGSMKIVRTIIQILLLYVFYYIGVFMVEITHLPLPASIIGLVLLFICLQFKWIKVDYIKDGANFLIGFMTLFFIPPIVGIIDYPELISVSGSLLVASVIISTLFVLLTTSMICQWIEKKELAMKRKKEGEVEHASKFIHH</sequence>
<keyword evidence="3 6" id="KW-0812">Transmembrane</keyword>
<feature type="transmembrane region" description="Helical" evidence="6">
    <location>
        <begin position="70"/>
        <end position="89"/>
    </location>
</feature>
<evidence type="ECO:0000313" key="8">
    <source>
        <dbReference type="Proteomes" id="UP001595978"/>
    </source>
</evidence>
<evidence type="ECO:0000256" key="6">
    <source>
        <dbReference type="SAM" id="Phobius"/>
    </source>
</evidence>
<dbReference type="RefSeq" id="WP_390309506.1">
    <property type="nucleotide sequence ID" value="NZ_JBHSNQ010000079.1"/>
</dbReference>
<evidence type="ECO:0000256" key="3">
    <source>
        <dbReference type="ARBA" id="ARBA00022692"/>
    </source>
</evidence>
<dbReference type="InterPro" id="IPR005538">
    <property type="entry name" value="LrgA/CidA"/>
</dbReference>
<proteinExistence type="predicted"/>
<comment type="subcellular location">
    <subcellularLocation>
        <location evidence="1">Cell membrane</location>
        <topology evidence="1">Multi-pass membrane protein</topology>
    </subcellularLocation>
</comment>
<comment type="caution">
    <text evidence="7">The sequence shown here is derived from an EMBL/GenBank/DDBJ whole genome shotgun (WGS) entry which is preliminary data.</text>
</comment>
<keyword evidence="4 6" id="KW-1133">Transmembrane helix</keyword>
<dbReference type="Pfam" id="PF03788">
    <property type="entry name" value="LrgA"/>
    <property type="match status" value="1"/>
</dbReference>
<keyword evidence="5 6" id="KW-0472">Membrane</keyword>
<accession>A0ABW0RC63</accession>
<feature type="transmembrane region" description="Helical" evidence="6">
    <location>
        <begin position="101"/>
        <end position="124"/>
    </location>
</feature>
<evidence type="ECO:0000256" key="4">
    <source>
        <dbReference type="ARBA" id="ARBA00022989"/>
    </source>
</evidence>
<name>A0ABW0RC63_9BACL</name>
<feature type="transmembrane region" description="Helical" evidence="6">
    <location>
        <begin position="40"/>
        <end position="58"/>
    </location>
</feature>
<feature type="transmembrane region" description="Helical" evidence="6">
    <location>
        <begin position="14"/>
        <end position="34"/>
    </location>
</feature>
<evidence type="ECO:0000256" key="2">
    <source>
        <dbReference type="ARBA" id="ARBA00022475"/>
    </source>
</evidence>
<dbReference type="PANTHER" id="PTHR33931:SF2">
    <property type="entry name" value="HOLIN-LIKE PROTEIN CIDA"/>
    <property type="match status" value="1"/>
</dbReference>
<organism evidence="7 8">
    <name type="scientific">Ureibacillus suwonensis</name>
    <dbReference type="NCBI Taxonomy" id="313007"/>
    <lineage>
        <taxon>Bacteria</taxon>
        <taxon>Bacillati</taxon>
        <taxon>Bacillota</taxon>
        <taxon>Bacilli</taxon>
        <taxon>Bacillales</taxon>
        <taxon>Caryophanaceae</taxon>
        <taxon>Ureibacillus</taxon>
    </lineage>
</organism>
<keyword evidence="8" id="KW-1185">Reference proteome</keyword>
<dbReference type="PANTHER" id="PTHR33931">
    <property type="entry name" value="HOLIN-LIKE PROTEIN CIDA-RELATED"/>
    <property type="match status" value="1"/>
</dbReference>
<evidence type="ECO:0000256" key="1">
    <source>
        <dbReference type="ARBA" id="ARBA00004651"/>
    </source>
</evidence>
<gene>
    <name evidence="7" type="ORF">ACFPOH_09555</name>
</gene>
<evidence type="ECO:0000256" key="5">
    <source>
        <dbReference type="ARBA" id="ARBA00023136"/>
    </source>
</evidence>
<dbReference type="Proteomes" id="UP001595978">
    <property type="component" value="Unassembled WGS sequence"/>
</dbReference>
<dbReference type="EMBL" id="JBHSNQ010000079">
    <property type="protein sequence ID" value="MFC5542008.1"/>
    <property type="molecule type" value="Genomic_DNA"/>
</dbReference>